<keyword evidence="3" id="KW-1185">Reference proteome</keyword>
<dbReference type="AlphaFoldDB" id="A0A8S3UXJ9"/>
<reference evidence="2" key="1">
    <citation type="submission" date="2021-03" db="EMBL/GenBank/DDBJ databases">
        <authorList>
            <person name="Bekaert M."/>
        </authorList>
    </citation>
    <scope>NUCLEOTIDE SEQUENCE</scope>
</reference>
<dbReference type="GO" id="GO:0004674">
    <property type="term" value="F:protein serine/threonine kinase activity"/>
    <property type="evidence" value="ECO:0007669"/>
    <property type="project" value="UniProtKB-EC"/>
</dbReference>
<protein>
    <submittedName>
        <fullName evidence="2">TTN</fullName>
        <ecNumber evidence="2">2.7.11.1</ecNumber>
    </submittedName>
</protein>
<feature type="region of interest" description="Disordered" evidence="1">
    <location>
        <begin position="213"/>
        <end position="237"/>
    </location>
</feature>
<evidence type="ECO:0000313" key="2">
    <source>
        <dbReference type="EMBL" id="CAG2247088.1"/>
    </source>
</evidence>
<keyword evidence="2" id="KW-0808">Transferase</keyword>
<dbReference type="EC" id="2.7.11.1" evidence="2"/>
<evidence type="ECO:0000313" key="3">
    <source>
        <dbReference type="Proteomes" id="UP000683360"/>
    </source>
</evidence>
<gene>
    <name evidence="2" type="ORF">MEDL_59016</name>
</gene>
<dbReference type="EMBL" id="CAJPWZ010002891">
    <property type="protein sequence ID" value="CAG2247088.1"/>
    <property type="molecule type" value="Genomic_DNA"/>
</dbReference>
<evidence type="ECO:0000256" key="1">
    <source>
        <dbReference type="SAM" id="MobiDB-lite"/>
    </source>
</evidence>
<sequence length="258" mass="28761">MVYQNESQLIKNRTHVSLEIKVFTEANEGTYVCESSDTDFSFLVVMLKAPSNMIIYNETSNGCIYGYVDRDLSLTCQITSGTPKGNVYWKKKRSSKPYFVTTNKATQYSILSQNTNVIADIVSFAKPVDAAVFTDNMFIGSYSKNVQSRVIDTVYGQNINVQGIRLSFPIHIQCADDFRPYTVIVNNTHGSSNYTINLSLANDELKTANNCEISSSTENGKQVDKPPDSDKDDISDDGFASAEVVKSMKRKTKHITCI</sequence>
<proteinExistence type="predicted"/>
<accession>A0A8S3UXJ9</accession>
<organism evidence="2 3">
    <name type="scientific">Mytilus edulis</name>
    <name type="common">Blue mussel</name>
    <dbReference type="NCBI Taxonomy" id="6550"/>
    <lineage>
        <taxon>Eukaryota</taxon>
        <taxon>Metazoa</taxon>
        <taxon>Spiralia</taxon>
        <taxon>Lophotrochozoa</taxon>
        <taxon>Mollusca</taxon>
        <taxon>Bivalvia</taxon>
        <taxon>Autobranchia</taxon>
        <taxon>Pteriomorphia</taxon>
        <taxon>Mytilida</taxon>
        <taxon>Mytiloidea</taxon>
        <taxon>Mytilidae</taxon>
        <taxon>Mytilinae</taxon>
        <taxon>Mytilus</taxon>
    </lineage>
</organism>
<name>A0A8S3UXJ9_MYTED</name>
<dbReference type="Proteomes" id="UP000683360">
    <property type="component" value="Unassembled WGS sequence"/>
</dbReference>
<comment type="caution">
    <text evidence="2">The sequence shown here is derived from an EMBL/GenBank/DDBJ whole genome shotgun (WGS) entry which is preliminary data.</text>
</comment>